<accession>A0A6F8ZIL8</accession>
<keyword evidence="1" id="KW-0808">Transferase</keyword>
<dbReference type="PANTHER" id="PTHR23404">
    <property type="entry name" value="MOLYBDOPTERIN SYNTHASE RELATED"/>
    <property type="match status" value="1"/>
</dbReference>
<dbReference type="EMBL" id="LR778114">
    <property type="protein sequence ID" value="CAB1129782.1"/>
    <property type="molecule type" value="Genomic_DNA"/>
</dbReference>
<dbReference type="InterPro" id="IPR036563">
    <property type="entry name" value="MoaE_sf"/>
</dbReference>
<dbReference type="EC" id="2.8.1.12" evidence="1"/>
<dbReference type="GO" id="GO:0006777">
    <property type="term" value="P:Mo-molybdopterin cofactor biosynthetic process"/>
    <property type="evidence" value="ECO:0007669"/>
    <property type="project" value="InterPro"/>
</dbReference>
<dbReference type="Proteomes" id="UP000503399">
    <property type="component" value="Chromosome"/>
</dbReference>
<keyword evidence="2" id="KW-1185">Reference proteome</keyword>
<protein>
    <submittedName>
        <fullName evidence="1">Molybdopterin synthase (Large subunit)</fullName>
        <ecNumber evidence="1">2.8.1.12</ecNumber>
    </submittedName>
</protein>
<dbReference type="KEGG" id="hfv:R50_2285"/>
<gene>
    <name evidence="1" type="primary">moaE</name>
    <name evidence="1" type="ORF">R50_2285</name>
</gene>
<dbReference type="CDD" id="cd00756">
    <property type="entry name" value="MoaE"/>
    <property type="match status" value="1"/>
</dbReference>
<dbReference type="InterPro" id="IPR003448">
    <property type="entry name" value="Mopterin_biosynth_MoaE"/>
</dbReference>
<name>A0A6F8ZIL8_9FIRM</name>
<sequence length="141" mass="15649">MKRYALVREPIRVEACLEDIQDPACGGQALFLGTVRNEFEGRPTRGLFYDAYPALAEKELARIGAELEAEFGVRNWVLVHRVGELAVGEVSVVVAVSAPHREAAFAACRAGIDRIKARVPIWKKELWADGGARWHDEPPAR</sequence>
<organism evidence="1 2">
    <name type="scientific">Candidatus Hydrogenisulfobacillus filiaventi</name>
    <dbReference type="NCBI Taxonomy" id="2707344"/>
    <lineage>
        <taxon>Bacteria</taxon>
        <taxon>Bacillati</taxon>
        <taxon>Bacillota</taxon>
        <taxon>Clostridia</taxon>
        <taxon>Eubacteriales</taxon>
        <taxon>Clostridiales Family XVII. Incertae Sedis</taxon>
        <taxon>Candidatus Hydrogenisulfobacillus</taxon>
    </lineage>
</organism>
<dbReference type="AlphaFoldDB" id="A0A6F8ZIL8"/>
<dbReference type="Gene3D" id="3.90.1170.40">
    <property type="entry name" value="Molybdopterin biosynthesis MoaE subunit"/>
    <property type="match status" value="1"/>
</dbReference>
<dbReference type="Pfam" id="PF02391">
    <property type="entry name" value="MoaE"/>
    <property type="match status" value="1"/>
</dbReference>
<dbReference type="GO" id="GO:0030366">
    <property type="term" value="F:molybdopterin synthase activity"/>
    <property type="evidence" value="ECO:0007669"/>
    <property type="project" value="UniProtKB-EC"/>
</dbReference>
<dbReference type="SUPFAM" id="SSF54690">
    <property type="entry name" value="Molybdopterin synthase subunit MoaE"/>
    <property type="match status" value="1"/>
</dbReference>
<reference evidence="1 2" key="1">
    <citation type="submission" date="2020-02" db="EMBL/GenBank/DDBJ databases">
        <authorList>
            <person name="Hogendoorn C."/>
        </authorList>
    </citation>
    <scope>NUCLEOTIDE SEQUENCE [LARGE SCALE GENOMIC DNA]</scope>
    <source>
        <strain evidence="1">R501</strain>
    </source>
</reference>
<proteinExistence type="predicted"/>
<evidence type="ECO:0000313" key="1">
    <source>
        <dbReference type="EMBL" id="CAB1129782.1"/>
    </source>
</evidence>
<evidence type="ECO:0000313" key="2">
    <source>
        <dbReference type="Proteomes" id="UP000503399"/>
    </source>
</evidence>